<keyword evidence="3" id="KW-0406">Ion transport</keyword>
<evidence type="ECO:0000256" key="1">
    <source>
        <dbReference type="ARBA" id="ARBA00005850"/>
    </source>
</evidence>
<dbReference type="AlphaFoldDB" id="A0A026W7J8"/>
<comment type="similarity">
    <text evidence="1">Belongs to the V-ATPase D subunit family.</text>
</comment>
<dbReference type="GO" id="GO:0046961">
    <property type="term" value="F:proton-transporting ATPase activity, rotational mechanism"/>
    <property type="evidence" value="ECO:0007669"/>
    <property type="project" value="InterPro"/>
</dbReference>
<evidence type="ECO:0000256" key="4">
    <source>
        <dbReference type="ARBA" id="ARBA00045737"/>
    </source>
</evidence>
<gene>
    <name evidence="5" type="ORF">X777_09051</name>
</gene>
<protein>
    <submittedName>
        <fullName evidence="5">Putative V-type proton ATPase subunit D</fullName>
    </submittedName>
</protein>
<dbReference type="Pfam" id="PF01813">
    <property type="entry name" value="ATP-synt_D"/>
    <property type="match status" value="1"/>
</dbReference>
<evidence type="ECO:0000313" key="5">
    <source>
        <dbReference type="EMBL" id="EZA52030.1"/>
    </source>
</evidence>
<comment type="function">
    <text evidence="4">Subunit of the V1 complex of vacuolar(H+)-ATPase (V-ATPase), a multisubunit enzyme composed of a peripheral complex (V1) that hydrolyzes ATP and a membrane integral complex (V0) that translocates protons. V-ATPase is responsible for acidifying and maintaining the pH of intracellular compartments and in some cell types, is targeted to the plasma membrane, where it is responsible for acidifying the extracellular environment.</text>
</comment>
<keyword evidence="6" id="KW-1185">Reference proteome</keyword>
<dbReference type="Proteomes" id="UP000053097">
    <property type="component" value="Unassembled WGS sequence"/>
</dbReference>
<evidence type="ECO:0000313" key="6">
    <source>
        <dbReference type="Proteomes" id="UP000053097"/>
    </source>
</evidence>
<evidence type="ECO:0000256" key="3">
    <source>
        <dbReference type="ARBA" id="ARBA00023065"/>
    </source>
</evidence>
<keyword evidence="2" id="KW-0813">Transport</keyword>
<reference evidence="5 6" key="1">
    <citation type="journal article" date="2014" name="Curr. Biol.">
        <title>The genome of the clonal raider ant Cerapachys biroi.</title>
        <authorList>
            <person name="Oxley P.R."/>
            <person name="Ji L."/>
            <person name="Fetter-Pruneda I."/>
            <person name="McKenzie S.K."/>
            <person name="Li C."/>
            <person name="Hu H."/>
            <person name="Zhang G."/>
            <person name="Kronauer D.J."/>
        </authorList>
    </citation>
    <scope>NUCLEOTIDE SEQUENCE [LARGE SCALE GENOMIC DNA]</scope>
</reference>
<accession>A0A026W7J8</accession>
<dbReference type="PANTHER" id="PTHR11671">
    <property type="entry name" value="V-TYPE ATP SYNTHASE SUBUNIT D"/>
    <property type="match status" value="1"/>
</dbReference>
<evidence type="ECO:0000256" key="2">
    <source>
        <dbReference type="ARBA" id="ARBA00022448"/>
    </source>
</evidence>
<dbReference type="Gene3D" id="1.10.287.3240">
    <property type="match status" value="1"/>
</dbReference>
<dbReference type="EMBL" id="KK107356">
    <property type="protein sequence ID" value="EZA52030.1"/>
    <property type="molecule type" value="Genomic_DNA"/>
</dbReference>
<dbReference type="InterPro" id="IPR002699">
    <property type="entry name" value="V_ATPase_D"/>
</dbReference>
<proteinExistence type="inferred from homology"/>
<sequence>MNKSRLGEVMREAAFSLAEVNYTTGGVNELVLQTIDKARTRIHCRQEIIGGVRLRIYEPFHSGRDPFELAGLGRGGQQVMIYYVYTSATSVVIYSNYSNLPRLHAVNYRPANTKYNCYITQK</sequence>
<name>A0A026W7J8_OOCBI</name>
<organism evidence="5 6">
    <name type="scientific">Ooceraea biroi</name>
    <name type="common">Clonal raider ant</name>
    <name type="synonym">Cerapachys biroi</name>
    <dbReference type="NCBI Taxonomy" id="2015173"/>
    <lineage>
        <taxon>Eukaryota</taxon>
        <taxon>Metazoa</taxon>
        <taxon>Ecdysozoa</taxon>
        <taxon>Arthropoda</taxon>
        <taxon>Hexapoda</taxon>
        <taxon>Insecta</taxon>
        <taxon>Pterygota</taxon>
        <taxon>Neoptera</taxon>
        <taxon>Endopterygota</taxon>
        <taxon>Hymenoptera</taxon>
        <taxon>Apocrita</taxon>
        <taxon>Aculeata</taxon>
        <taxon>Formicoidea</taxon>
        <taxon>Formicidae</taxon>
        <taxon>Dorylinae</taxon>
        <taxon>Ooceraea</taxon>
    </lineage>
</organism>
<dbReference type="STRING" id="2015173.A0A026W7J8"/>
<dbReference type="OrthoDB" id="7676488at2759"/>